<keyword evidence="2" id="KW-1185">Reference proteome</keyword>
<proteinExistence type="predicted"/>
<organism evidence="1 2">
    <name type="scientific">Phialemonium thermophilum</name>
    <dbReference type="NCBI Taxonomy" id="223376"/>
    <lineage>
        <taxon>Eukaryota</taxon>
        <taxon>Fungi</taxon>
        <taxon>Dikarya</taxon>
        <taxon>Ascomycota</taxon>
        <taxon>Pezizomycotina</taxon>
        <taxon>Sordariomycetes</taxon>
        <taxon>Sordariomycetidae</taxon>
        <taxon>Cephalothecales</taxon>
        <taxon>Cephalothecaceae</taxon>
        <taxon>Phialemonium</taxon>
    </lineage>
</organism>
<reference evidence="1 2" key="1">
    <citation type="journal article" date="2024" name="Commun. Biol.">
        <title>Comparative genomic analysis of thermophilic fungi reveals convergent evolutionary adaptations and gene losses.</title>
        <authorList>
            <person name="Steindorff A.S."/>
            <person name="Aguilar-Pontes M.V."/>
            <person name="Robinson A.J."/>
            <person name="Andreopoulos B."/>
            <person name="LaButti K."/>
            <person name="Kuo A."/>
            <person name="Mondo S."/>
            <person name="Riley R."/>
            <person name="Otillar R."/>
            <person name="Haridas S."/>
            <person name="Lipzen A."/>
            <person name="Grimwood J."/>
            <person name="Schmutz J."/>
            <person name="Clum A."/>
            <person name="Reid I.D."/>
            <person name="Moisan M.C."/>
            <person name="Butler G."/>
            <person name="Nguyen T.T.M."/>
            <person name="Dewar K."/>
            <person name="Conant G."/>
            <person name="Drula E."/>
            <person name="Henrissat B."/>
            <person name="Hansel C."/>
            <person name="Singer S."/>
            <person name="Hutchinson M.I."/>
            <person name="de Vries R.P."/>
            <person name="Natvig D.O."/>
            <person name="Powell A.J."/>
            <person name="Tsang A."/>
            <person name="Grigoriev I.V."/>
        </authorList>
    </citation>
    <scope>NUCLEOTIDE SEQUENCE [LARGE SCALE GENOMIC DNA]</scope>
    <source>
        <strain evidence="1 2">ATCC 24622</strain>
    </source>
</reference>
<accession>A0ABR3WSF9</accession>
<evidence type="ECO:0000313" key="2">
    <source>
        <dbReference type="Proteomes" id="UP001586593"/>
    </source>
</evidence>
<gene>
    <name evidence="1" type="ORF">VTK73DRAFT_4618</name>
</gene>
<evidence type="ECO:0000313" key="1">
    <source>
        <dbReference type="EMBL" id="KAL1866612.1"/>
    </source>
</evidence>
<dbReference type="EMBL" id="JAZHXJ010000260">
    <property type="protein sequence ID" value="KAL1866612.1"/>
    <property type="molecule type" value="Genomic_DNA"/>
</dbReference>
<comment type="caution">
    <text evidence="1">The sequence shown here is derived from an EMBL/GenBank/DDBJ whole genome shotgun (WGS) entry which is preliminary data.</text>
</comment>
<protein>
    <submittedName>
        <fullName evidence="1">Uncharacterized protein</fullName>
    </submittedName>
</protein>
<name>A0ABR3WSF9_9PEZI</name>
<dbReference type="Proteomes" id="UP001586593">
    <property type="component" value="Unassembled WGS sequence"/>
</dbReference>
<sequence>MLCLRQLIFSSNECLDTYWELQTTPSFAPPITLKSEPLLSFRLDGPTYREPVCSQSESWGFEGGKVWDTLHHSVRPSNMIDAKKPGVYRIRHPQQEG</sequence>